<reference evidence="1 2" key="1">
    <citation type="submission" date="2016-07" db="EMBL/GenBank/DDBJ databases">
        <title>Pervasive Adenine N6-methylation of Active Genes in Fungi.</title>
        <authorList>
            <consortium name="DOE Joint Genome Institute"/>
            <person name="Mondo S.J."/>
            <person name="Dannebaum R.O."/>
            <person name="Kuo R.C."/>
            <person name="Labutti K."/>
            <person name="Haridas S."/>
            <person name="Kuo A."/>
            <person name="Salamov A."/>
            <person name="Ahrendt S.R."/>
            <person name="Lipzen A."/>
            <person name="Sullivan W."/>
            <person name="Andreopoulos W.B."/>
            <person name="Clum A."/>
            <person name="Lindquist E."/>
            <person name="Daum C."/>
            <person name="Ramamoorthy G.K."/>
            <person name="Gryganskyi A."/>
            <person name="Culley D."/>
            <person name="Magnuson J.K."/>
            <person name="James T.Y."/>
            <person name="O'Malley M.A."/>
            <person name="Stajich J.E."/>
            <person name="Spatafora J.W."/>
            <person name="Visel A."/>
            <person name="Grigoriev I.V."/>
        </authorList>
    </citation>
    <scope>NUCLEOTIDE SEQUENCE [LARGE SCALE GENOMIC DNA]</scope>
    <source>
        <strain evidence="1 2">12-1054</strain>
    </source>
</reference>
<dbReference type="RefSeq" id="XP_040721935.1">
    <property type="nucleotide sequence ID" value="XM_040870280.1"/>
</dbReference>
<dbReference type="EMBL" id="MCFI01000032">
    <property type="protein sequence ID" value="ORY73930.1"/>
    <property type="molecule type" value="Genomic_DNA"/>
</dbReference>
<protein>
    <submittedName>
        <fullName evidence="1">Uncharacterized protein</fullName>
    </submittedName>
</protein>
<proteinExistence type="predicted"/>
<dbReference type="GeneID" id="63786879"/>
<name>A0A1Y2EQR7_PROLT</name>
<evidence type="ECO:0000313" key="2">
    <source>
        <dbReference type="Proteomes" id="UP000193685"/>
    </source>
</evidence>
<organism evidence="1 2">
    <name type="scientific">Protomyces lactucae-debilis</name>
    <dbReference type="NCBI Taxonomy" id="2754530"/>
    <lineage>
        <taxon>Eukaryota</taxon>
        <taxon>Fungi</taxon>
        <taxon>Dikarya</taxon>
        <taxon>Ascomycota</taxon>
        <taxon>Taphrinomycotina</taxon>
        <taxon>Taphrinomycetes</taxon>
        <taxon>Taphrinales</taxon>
        <taxon>Protomycetaceae</taxon>
        <taxon>Protomyces</taxon>
    </lineage>
</organism>
<dbReference type="STRING" id="56484.A0A1Y2EQR7"/>
<gene>
    <name evidence="1" type="ORF">BCR37DRAFT_384662</name>
</gene>
<dbReference type="Proteomes" id="UP000193685">
    <property type="component" value="Unassembled WGS sequence"/>
</dbReference>
<accession>A0A1Y2EQR7</accession>
<comment type="caution">
    <text evidence="1">The sequence shown here is derived from an EMBL/GenBank/DDBJ whole genome shotgun (WGS) entry which is preliminary data.</text>
</comment>
<keyword evidence="2" id="KW-1185">Reference proteome</keyword>
<feature type="non-terminal residue" evidence="1">
    <location>
        <position position="1"/>
    </location>
</feature>
<dbReference type="AlphaFoldDB" id="A0A1Y2EQR7"/>
<sequence>DNFTVGRTSNDMHASSDVPFKFFTLPTGQKVNESAFEKATAYFHKTERPPICPFGQERKVQVGMEQWKKWWLFLRYIRHRHPVTEDTLHLLSLGSLHPGSHVGRWRDPRFINNVGNTSCKTHLASSLSGTPPILRRSGLPSCNEGHERHHHPESGLCALCLEASAVSSFQRGPAGGNHGSRHWSAHKTKGVLAGMPAGKEQLAGSSPGGESRTVRLSTDVREVIHFILPFTF</sequence>
<evidence type="ECO:0000313" key="1">
    <source>
        <dbReference type="EMBL" id="ORY73930.1"/>
    </source>
</evidence>